<dbReference type="PROSITE" id="PS50294">
    <property type="entry name" value="WD_REPEATS_REGION"/>
    <property type="match status" value="4"/>
</dbReference>
<dbReference type="GO" id="GO:0043161">
    <property type="term" value="P:proteasome-mediated ubiquitin-dependent protein catabolic process"/>
    <property type="evidence" value="ECO:0007669"/>
    <property type="project" value="TreeGrafter"/>
</dbReference>
<dbReference type="EMBL" id="JARQWQ010000034">
    <property type="protein sequence ID" value="KAK2561161.1"/>
    <property type="molecule type" value="Genomic_DNA"/>
</dbReference>
<evidence type="ECO:0000313" key="8">
    <source>
        <dbReference type="Proteomes" id="UP001249851"/>
    </source>
</evidence>
<feature type="repeat" description="WD" evidence="6">
    <location>
        <begin position="53"/>
        <end position="94"/>
    </location>
</feature>
<evidence type="ECO:0000313" key="7">
    <source>
        <dbReference type="EMBL" id="KAK2561161.1"/>
    </source>
</evidence>
<feature type="repeat" description="WD" evidence="6">
    <location>
        <begin position="95"/>
        <end position="130"/>
    </location>
</feature>
<keyword evidence="2 6" id="KW-0853">WD repeat</keyword>
<dbReference type="AlphaFoldDB" id="A0AAD9QH01"/>
<gene>
    <name evidence="7" type="ORF">P5673_016305</name>
</gene>
<dbReference type="CDD" id="cd00200">
    <property type="entry name" value="WD40"/>
    <property type="match status" value="1"/>
</dbReference>
<dbReference type="InterPro" id="IPR036322">
    <property type="entry name" value="WD40_repeat_dom_sf"/>
</dbReference>
<dbReference type="Gene3D" id="2.130.10.10">
    <property type="entry name" value="YVTN repeat-like/Quinoprotein amine dehydrogenase"/>
    <property type="match status" value="3"/>
</dbReference>
<evidence type="ECO:0000256" key="4">
    <source>
        <dbReference type="ARBA" id="ARBA00022786"/>
    </source>
</evidence>
<evidence type="ECO:0000256" key="3">
    <source>
        <dbReference type="ARBA" id="ARBA00022737"/>
    </source>
</evidence>
<dbReference type="InterPro" id="IPR015943">
    <property type="entry name" value="WD40/YVTN_repeat-like_dom_sf"/>
</dbReference>
<organism evidence="7 8">
    <name type="scientific">Acropora cervicornis</name>
    <name type="common">Staghorn coral</name>
    <dbReference type="NCBI Taxonomy" id="6130"/>
    <lineage>
        <taxon>Eukaryota</taxon>
        <taxon>Metazoa</taxon>
        <taxon>Cnidaria</taxon>
        <taxon>Anthozoa</taxon>
        <taxon>Hexacorallia</taxon>
        <taxon>Scleractinia</taxon>
        <taxon>Astrocoeniina</taxon>
        <taxon>Acroporidae</taxon>
        <taxon>Acropora</taxon>
    </lineage>
</organism>
<feature type="repeat" description="WD" evidence="6">
    <location>
        <begin position="286"/>
        <end position="316"/>
    </location>
</feature>
<protein>
    <submittedName>
        <fullName evidence="7">Denticleless protein-like protein B</fullName>
    </submittedName>
</protein>
<dbReference type="InterPro" id="IPR020472">
    <property type="entry name" value="WD40_PAC1"/>
</dbReference>
<feature type="repeat" description="WD" evidence="6">
    <location>
        <begin position="318"/>
        <end position="350"/>
    </location>
</feature>
<proteinExistence type="inferred from homology"/>
<dbReference type="InterPro" id="IPR019775">
    <property type="entry name" value="WD40_repeat_CS"/>
</dbReference>
<comment type="similarity">
    <text evidence="5">Belongs to the WD repeat cdt2 family.</text>
</comment>
<feature type="repeat" description="WD" evidence="6">
    <location>
        <begin position="174"/>
        <end position="208"/>
    </location>
</feature>
<accession>A0AAD9QH01</accession>
<dbReference type="InterPro" id="IPR001680">
    <property type="entry name" value="WD40_rpt"/>
</dbReference>
<comment type="pathway">
    <text evidence="1">Protein modification; protein ubiquitination.</text>
</comment>
<dbReference type="PRINTS" id="PR00320">
    <property type="entry name" value="GPROTEINBRPT"/>
</dbReference>
<dbReference type="InterPro" id="IPR051865">
    <property type="entry name" value="WD-repeat_CDT2_adapter"/>
</dbReference>
<reference evidence="7" key="2">
    <citation type="journal article" date="2023" name="Science">
        <title>Genomic signatures of disease resistance in endangered staghorn corals.</title>
        <authorList>
            <person name="Vollmer S.V."/>
            <person name="Selwyn J.D."/>
            <person name="Despard B.A."/>
            <person name="Roesel C.L."/>
        </authorList>
    </citation>
    <scope>NUCLEOTIDE SEQUENCE</scope>
    <source>
        <strain evidence="7">K2</strain>
    </source>
</reference>
<keyword evidence="8" id="KW-1185">Reference proteome</keyword>
<evidence type="ECO:0000256" key="5">
    <source>
        <dbReference type="ARBA" id="ARBA00038344"/>
    </source>
</evidence>
<evidence type="ECO:0000256" key="1">
    <source>
        <dbReference type="ARBA" id="ARBA00004906"/>
    </source>
</evidence>
<reference evidence="7" key="1">
    <citation type="journal article" date="2023" name="G3 (Bethesda)">
        <title>Whole genome assembly and annotation of the endangered Caribbean coral Acropora cervicornis.</title>
        <authorList>
            <person name="Selwyn J.D."/>
            <person name="Vollmer S.V."/>
        </authorList>
    </citation>
    <scope>NUCLEOTIDE SEQUENCE</scope>
    <source>
        <strain evidence="7">K2</strain>
    </source>
</reference>
<sequence length="350" mass="39028">MTLLRSLLQRQLVPSPSRRATQGGHMLSIADEDGWVQILDTRKNGKRSIIKEWNAHENAVFDIAWMQGEQMLITASGDQTLRLWDVTHSDCLTLFKGHSCSVKSVDFRNDDKFVFATGARDGNVMVWDTRYNRRSGHYNEPVNIISNAHTENTPGTPQMIKKRTRRSSSAKAVLTTRQHSVTSVLFQGGEKLISSGAMDGQIKIWDLRKTYTNLKQDPLAFHVFPYPGQGIRKHGFSSLVLDSTHSSLFASCTNDNIYMYSCSTFGQEPLAVFSGHLNSTFYVKAALSPDDMYLLSGSSDNTAYIWRVSDSGAAPIVMTGHLGEVTSVAWCPTDQGKVVTCSDDNSFRIW</sequence>
<dbReference type="SMART" id="SM00320">
    <property type="entry name" value="WD40"/>
    <property type="match status" value="6"/>
</dbReference>
<dbReference type="PROSITE" id="PS50082">
    <property type="entry name" value="WD_REPEATS_2"/>
    <property type="match status" value="5"/>
</dbReference>
<dbReference type="GO" id="GO:0030674">
    <property type="term" value="F:protein-macromolecule adaptor activity"/>
    <property type="evidence" value="ECO:0007669"/>
    <property type="project" value="TreeGrafter"/>
</dbReference>
<evidence type="ECO:0000256" key="6">
    <source>
        <dbReference type="PROSITE-ProRule" id="PRU00221"/>
    </source>
</evidence>
<dbReference type="PANTHER" id="PTHR22852:SF0">
    <property type="entry name" value="DENTICLELESS PROTEIN HOMOLOG"/>
    <property type="match status" value="1"/>
</dbReference>
<keyword evidence="3" id="KW-0677">Repeat</keyword>
<dbReference type="GO" id="GO:0005634">
    <property type="term" value="C:nucleus"/>
    <property type="evidence" value="ECO:0007669"/>
    <property type="project" value="TreeGrafter"/>
</dbReference>
<evidence type="ECO:0000256" key="2">
    <source>
        <dbReference type="ARBA" id="ARBA00022574"/>
    </source>
</evidence>
<dbReference type="PANTHER" id="PTHR22852">
    <property type="entry name" value="LETHAL 2 DENTICLELESS PROTEIN RETINOIC ACID-REGULATED NUCLEAR MATRIX-ASSOCIATED PROTEIN"/>
    <property type="match status" value="1"/>
</dbReference>
<keyword evidence="4" id="KW-0833">Ubl conjugation pathway</keyword>
<dbReference type="PROSITE" id="PS00678">
    <property type="entry name" value="WD_REPEATS_1"/>
    <property type="match status" value="2"/>
</dbReference>
<dbReference type="Pfam" id="PF00400">
    <property type="entry name" value="WD40"/>
    <property type="match status" value="5"/>
</dbReference>
<comment type="caution">
    <text evidence="7">The sequence shown here is derived from an EMBL/GenBank/DDBJ whole genome shotgun (WGS) entry which is preliminary data.</text>
</comment>
<name>A0AAD9QH01_ACRCE</name>
<dbReference type="SUPFAM" id="SSF50978">
    <property type="entry name" value="WD40 repeat-like"/>
    <property type="match status" value="1"/>
</dbReference>
<dbReference type="Proteomes" id="UP001249851">
    <property type="component" value="Unassembled WGS sequence"/>
</dbReference>